<sequence>MSERLSSICKGWARLLPRVLASKKRAPTDLKGDDLNHEAATTQLSCFRRVAQSTITATDILASVAETLPLVGSPLKGALEAICKILKLVETRYQSTEMASELSQRLSKIIPLVISAPNCDSLVSDLHSHLVTIEKDLARLTREKGIGYASVAQYISDCSRRIDSAMTDFLTLREIRQTAGFGMDFVIVMDPFGFPQKIMKQDVTSIEFVGQIILNRYNFNPAMREVLKPFVVGGHFEVGLDNHYVGIEAMQSEDLPSLAIGSKAVMNVIALDPMPNMLDYTELMLDSNCQACGTRQFLRRKKSQIIW</sequence>
<accession>A0A8H5F1Q5</accession>
<evidence type="ECO:0000313" key="1">
    <source>
        <dbReference type="EMBL" id="KAF5320113.1"/>
    </source>
</evidence>
<dbReference type="AlphaFoldDB" id="A0A8H5F1Q5"/>
<keyword evidence="2" id="KW-1185">Reference proteome</keyword>
<proteinExistence type="predicted"/>
<organism evidence="1 2">
    <name type="scientific">Ephemerocybe angulata</name>
    <dbReference type="NCBI Taxonomy" id="980116"/>
    <lineage>
        <taxon>Eukaryota</taxon>
        <taxon>Fungi</taxon>
        <taxon>Dikarya</taxon>
        <taxon>Basidiomycota</taxon>
        <taxon>Agaricomycotina</taxon>
        <taxon>Agaricomycetes</taxon>
        <taxon>Agaricomycetidae</taxon>
        <taxon>Agaricales</taxon>
        <taxon>Agaricineae</taxon>
        <taxon>Psathyrellaceae</taxon>
        <taxon>Ephemerocybe</taxon>
    </lineage>
</organism>
<evidence type="ECO:0000313" key="2">
    <source>
        <dbReference type="Proteomes" id="UP000541558"/>
    </source>
</evidence>
<dbReference type="OrthoDB" id="2995899at2759"/>
<comment type="caution">
    <text evidence="1">The sequence shown here is derived from an EMBL/GenBank/DDBJ whole genome shotgun (WGS) entry which is preliminary data.</text>
</comment>
<protein>
    <submittedName>
        <fullName evidence="1">Uncharacterized protein</fullName>
    </submittedName>
</protein>
<name>A0A8H5F1Q5_9AGAR</name>
<dbReference type="Proteomes" id="UP000541558">
    <property type="component" value="Unassembled WGS sequence"/>
</dbReference>
<gene>
    <name evidence="1" type="ORF">D9611_010261</name>
</gene>
<reference evidence="1 2" key="1">
    <citation type="journal article" date="2020" name="ISME J.">
        <title>Uncovering the hidden diversity of litter-decomposition mechanisms in mushroom-forming fungi.</title>
        <authorList>
            <person name="Floudas D."/>
            <person name="Bentzer J."/>
            <person name="Ahren D."/>
            <person name="Johansson T."/>
            <person name="Persson P."/>
            <person name="Tunlid A."/>
        </authorList>
    </citation>
    <scope>NUCLEOTIDE SEQUENCE [LARGE SCALE GENOMIC DNA]</scope>
    <source>
        <strain evidence="1 2">CBS 175.51</strain>
    </source>
</reference>
<dbReference type="EMBL" id="JAACJK010000171">
    <property type="protein sequence ID" value="KAF5320113.1"/>
    <property type="molecule type" value="Genomic_DNA"/>
</dbReference>